<evidence type="ECO:0000313" key="7">
    <source>
        <dbReference type="Proteomes" id="UP000035088"/>
    </source>
</evidence>
<feature type="DNA-binding region" description="H-T-H motif" evidence="4">
    <location>
        <begin position="51"/>
        <end position="70"/>
    </location>
</feature>
<accession>G7H1U8</accession>
<evidence type="ECO:0000256" key="1">
    <source>
        <dbReference type="ARBA" id="ARBA00023015"/>
    </source>
</evidence>
<evidence type="ECO:0000256" key="3">
    <source>
        <dbReference type="ARBA" id="ARBA00023163"/>
    </source>
</evidence>
<proteinExistence type="predicted"/>
<dbReference type="GO" id="GO:0003700">
    <property type="term" value="F:DNA-binding transcription factor activity"/>
    <property type="evidence" value="ECO:0007669"/>
    <property type="project" value="TreeGrafter"/>
</dbReference>
<dbReference type="GO" id="GO:0045892">
    <property type="term" value="P:negative regulation of DNA-templated transcription"/>
    <property type="evidence" value="ECO:0007669"/>
    <property type="project" value="InterPro"/>
</dbReference>
<dbReference type="PROSITE" id="PS50977">
    <property type="entry name" value="HTH_TETR_2"/>
    <property type="match status" value="1"/>
</dbReference>
<name>G7H1U8_9ACTN</name>
<evidence type="ECO:0000256" key="4">
    <source>
        <dbReference type="PROSITE-ProRule" id="PRU00335"/>
    </source>
</evidence>
<dbReference type="InterPro" id="IPR036271">
    <property type="entry name" value="Tet_transcr_reg_TetR-rel_C_sf"/>
</dbReference>
<dbReference type="GO" id="GO:0000976">
    <property type="term" value="F:transcription cis-regulatory region binding"/>
    <property type="evidence" value="ECO:0007669"/>
    <property type="project" value="TreeGrafter"/>
</dbReference>
<dbReference type="EMBL" id="BAEE01000048">
    <property type="protein sequence ID" value="GAB09823.1"/>
    <property type="molecule type" value="Genomic_DNA"/>
</dbReference>
<dbReference type="InterPro" id="IPR004111">
    <property type="entry name" value="Repressor_TetR_C"/>
</dbReference>
<dbReference type="STRING" id="1073574.GOARA_048_00250"/>
<dbReference type="AlphaFoldDB" id="G7H1U8"/>
<dbReference type="SUPFAM" id="SSF48498">
    <property type="entry name" value="Tetracyclin repressor-like, C-terminal domain"/>
    <property type="match status" value="1"/>
</dbReference>
<dbReference type="InterPro" id="IPR001647">
    <property type="entry name" value="HTH_TetR"/>
</dbReference>
<dbReference type="PRINTS" id="PR00455">
    <property type="entry name" value="HTHTETR"/>
</dbReference>
<dbReference type="SUPFAM" id="SSF46689">
    <property type="entry name" value="Homeodomain-like"/>
    <property type="match status" value="1"/>
</dbReference>
<dbReference type="Pfam" id="PF00440">
    <property type="entry name" value="TetR_N"/>
    <property type="match status" value="1"/>
</dbReference>
<keyword evidence="1" id="KW-0805">Transcription regulation</keyword>
<sequence>MTAEEQLPSYVRTAWGLGPEARRGRPAELSLDQIVAAATRLADDGGLAAVSMASVAKALGYSTMSLYRHVGSKDELLELMVDEVFSRPPAAGADDWRAGLKQWAAMLMDEMRAHGWILDVPVSGPPMMPKALAWMDWALGVLADEPLIPLEKLSVLMLVNGYARNEVSLARGLERSRERRGITTDEEAVEYATGLTELVARAPLPHLSAVVREGLFDVSGSSDGVDDEDAFMVDFGLERILDGIEALIDKRRAAPS</sequence>
<dbReference type="Gene3D" id="1.10.10.60">
    <property type="entry name" value="Homeodomain-like"/>
    <property type="match status" value="1"/>
</dbReference>
<evidence type="ECO:0000256" key="2">
    <source>
        <dbReference type="ARBA" id="ARBA00023125"/>
    </source>
</evidence>
<dbReference type="RefSeq" id="WP_007321898.1">
    <property type="nucleotide sequence ID" value="NZ_BAEE01000048.1"/>
</dbReference>
<dbReference type="Gene3D" id="1.10.357.10">
    <property type="entry name" value="Tetracycline Repressor, domain 2"/>
    <property type="match status" value="1"/>
</dbReference>
<dbReference type="PANTHER" id="PTHR30055:SF151">
    <property type="entry name" value="TRANSCRIPTIONAL REGULATORY PROTEIN"/>
    <property type="match status" value="1"/>
</dbReference>
<dbReference type="InterPro" id="IPR009057">
    <property type="entry name" value="Homeodomain-like_sf"/>
</dbReference>
<protein>
    <submittedName>
        <fullName evidence="6">Putative TetR family transcriptional regulator</fullName>
    </submittedName>
</protein>
<keyword evidence="7" id="KW-1185">Reference proteome</keyword>
<gene>
    <name evidence="6" type="ORF">GOARA_048_00250</name>
</gene>
<dbReference type="Pfam" id="PF02909">
    <property type="entry name" value="TetR_C_1"/>
    <property type="match status" value="1"/>
</dbReference>
<reference evidence="6 7" key="1">
    <citation type="submission" date="2011-11" db="EMBL/GenBank/DDBJ databases">
        <title>Whole genome shotgun sequence of Gordonia araii NBRC 100433.</title>
        <authorList>
            <person name="Yoshida Y."/>
            <person name="Hosoyama A."/>
            <person name="Tsuchikane K."/>
            <person name="Katsumata H."/>
            <person name="Yamazaki S."/>
            <person name="Fujita N."/>
        </authorList>
    </citation>
    <scope>NUCLEOTIDE SEQUENCE [LARGE SCALE GENOMIC DNA]</scope>
    <source>
        <strain evidence="6 7">NBRC 100433</strain>
    </source>
</reference>
<evidence type="ECO:0000313" key="6">
    <source>
        <dbReference type="EMBL" id="GAB09823.1"/>
    </source>
</evidence>
<evidence type="ECO:0000259" key="5">
    <source>
        <dbReference type="PROSITE" id="PS50977"/>
    </source>
</evidence>
<dbReference type="Proteomes" id="UP000035088">
    <property type="component" value="Unassembled WGS sequence"/>
</dbReference>
<organism evidence="6 7">
    <name type="scientific">Gordonia araii NBRC 100433</name>
    <dbReference type="NCBI Taxonomy" id="1073574"/>
    <lineage>
        <taxon>Bacteria</taxon>
        <taxon>Bacillati</taxon>
        <taxon>Actinomycetota</taxon>
        <taxon>Actinomycetes</taxon>
        <taxon>Mycobacteriales</taxon>
        <taxon>Gordoniaceae</taxon>
        <taxon>Gordonia</taxon>
    </lineage>
</organism>
<dbReference type="InterPro" id="IPR050109">
    <property type="entry name" value="HTH-type_TetR-like_transc_reg"/>
</dbReference>
<keyword evidence="3" id="KW-0804">Transcription</keyword>
<feature type="domain" description="HTH tetR-type" evidence="5">
    <location>
        <begin position="28"/>
        <end position="88"/>
    </location>
</feature>
<keyword evidence="2 4" id="KW-0238">DNA-binding</keyword>
<comment type="caution">
    <text evidence="6">The sequence shown here is derived from an EMBL/GenBank/DDBJ whole genome shotgun (WGS) entry which is preliminary data.</text>
</comment>
<dbReference type="PANTHER" id="PTHR30055">
    <property type="entry name" value="HTH-TYPE TRANSCRIPTIONAL REGULATOR RUTR"/>
    <property type="match status" value="1"/>
</dbReference>